<keyword evidence="2" id="KW-1185">Reference proteome</keyword>
<proteinExistence type="predicted"/>
<accession>A0ACC0AUU6</accession>
<evidence type="ECO:0000313" key="2">
    <source>
        <dbReference type="Proteomes" id="UP001060085"/>
    </source>
</evidence>
<organism evidence="1 2">
    <name type="scientific">Catharanthus roseus</name>
    <name type="common">Madagascar periwinkle</name>
    <name type="synonym">Vinca rosea</name>
    <dbReference type="NCBI Taxonomy" id="4058"/>
    <lineage>
        <taxon>Eukaryota</taxon>
        <taxon>Viridiplantae</taxon>
        <taxon>Streptophyta</taxon>
        <taxon>Embryophyta</taxon>
        <taxon>Tracheophyta</taxon>
        <taxon>Spermatophyta</taxon>
        <taxon>Magnoliopsida</taxon>
        <taxon>eudicotyledons</taxon>
        <taxon>Gunneridae</taxon>
        <taxon>Pentapetalae</taxon>
        <taxon>asterids</taxon>
        <taxon>lamiids</taxon>
        <taxon>Gentianales</taxon>
        <taxon>Apocynaceae</taxon>
        <taxon>Rauvolfioideae</taxon>
        <taxon>Vinceae</taxon>
        <taxon>Catharanthinae</taxon>
        <taxon>Catharanthus</taxon>
    </lineage>
</organism>
<dbReference type="EMBL" id="CM044705">
    <property type="protein sequence ID" value="KAI5664511.1"/>
    <property type="molecule type" value="Genomic_DNA"/>
</dbReference>
<protein>
    <submittedName>
        <fullName evidence="1">Uncharacterized protein</fullName>
    </submittedName>
</protein>
<reference evidence="2" key="1">
    <citation type="journal article" date="2023" name="Nat. Plants">
        <title>Single-cell RNA sequencing provides a high-resolution roadmap for understanding the multicellular compartmentation of specialized metabolism.</title>
        <authorList>
            <person name="Sun S."/>
            <person name="Shen X."/>
            <person name="Li Y."/>
            <person name="Li Y."/>
            <person name="Wang S."/>
            <person name="Li R."/>
            <person name="Zhang H."/>
            <person name="Shen G."/>
            <person name="Guo B."/>
            <person name="Wei J."/>
            <person name="Xu J."/>
            <person name="St-Pierre B."/>
            <person name="Chen S."/>
            <person name="Sun C."/>
        </authorList>
    </citation>
    <scope>NUCLEOTIDE SEQUENCE [LARGE SCALE GENOMIC DNA]</scope>
</reference>
<dbReference type="Proteomes" id="UP001060085">
    <property type="component" value="Linkage Group LG05"/>
</dbReference>
<comment type="caution">
    <text evidence="1">The sequence shown here is derived from an EMBL/GenBank/DDBJ whole genome shotgun (WGS) entry which is preliminary data.</text>
</comment>
<evidence type="ECO:0000313" key="1">
    <source>
        <dbReference type="EMBL" id="KAI5664511.1"/>
    </source>
</evidence>
<name>A0ACC0AUU6_CATRO</name>
<sequence length="144" mass="16364">MWRLVELGCPREIEGSIAPWGSNIETTHLQNGRLHVYRDLREKGLGMFPSHFFSPKLSTINLNPKFKPQIEAPNLRHIPIIYQALETSLAQFDPCDFLVVLPWLLSQLLDVLACLTGSHQDQGESRSFLIYKDSQSSIISPFNS</sequence>
<gene>
    <name evidence="1" type="ORF">M9H77_23834</name>
</gene>